<evidence type="ECO:0000313" key="3">
    <source>
        <dbReference type="Proteomes" id="UP000299102"/>
    </source>
</evidence>
<sequence length="74" mass="8046">MSRALYKSVREASAAGGDSEHYSTKSTREVSTLRTDASPGRDGFITRLTNYLQLAAARGPFPAARARRGRHPPV</sequence>
<evidence type="ECO:0000256" key="1">
    <source>
        <dbReference type="SAM" id="MobiDB-lite"/>
    </source>
</evidence>
<proteinExistence type="predicted"/>
<comment type="caution">
    <text evidence="2">The sequence shown here is derived from an EMBL/GenBank/DDBJ whole genome shotgun (WGS) entry which is preliminary data.</text>
</comment>
<dbReference type="AlphaFoldDB" id="A0A4C1VI46"/>
<evidence type="ECO:0000313" key="2">
    <source>
        <dbReference type="EMBL" id="GBP38768.1"/>
    </source>
</evidence>
<organism evidence="2 3">
    <name type="scientific">Eumeta variegata</name>
    <name type="common">Bagworm moth</name>
    <name type="synonym">Eumeta japonica</name>
    <dbReference type="NCBI Taxonomy" id="151549"/>
    <lineage>
        <taxon>Eukaryota</taxon>
        <taxon>Metazoa</taxon>
        <taxon>Ecdysozoa</taxon>
        <taxon>Arthropoda</taxon>
        <taxon>Hexapoda</taxon>
        <taxon>Insecta</taxon>
        <taxon>Pterygota</taxon>
        <taxon>Neoptera</taxon>
        <taxon>Endopterygota</taxon>
        <taxon>Lepidoptera</taxon>
        <taxon>Glossata</taxon>
        <taxon>Ditrysia</taxon>
        <taxon>Tineoidea</taxon>
        <taxon>Psychidae</taxon>
        <taxon>Oiketicinae</taxon>
        <taxon>Eumeta</taxon>
    </lineage>
</organism>
<keyword evidence="3" id="KW-1185">Reference proteome</keyword>
<accession>A0A4C1VI46</accession>
<name>A0A4C1VI46_EUMVA</name>
<feature type="region of interest" description="Disordered" evidence="1">
    <location>
        <begin position="1"/>
        <end position="41"/>
    </location>
</feature>
<dbReference type="EMBL" id="BGZK01000354">
    <property type="protein sequence ID" value="GBP38768.1"/>
    <property type="molecule type" value="Genomic_DNA"/>
</dbReference>
<protein>
    <submittedName>
        <fullName evidence="2">Uncharacterized protein</fullName>
    </submittedName>
</protein>
<reference evidence="2 3" key="1">
    <citation type="journal article" date="2019" name="Commun. Biol.">
        <title>The bagworm genome reveals a unique fibroin gene that provides high tensile strength.</title>
        <authorList>
            <person name="Kono N."/>
            <person name="Nakamura H."/>
            <person name="Ohtoshi R."/>
            <person name="Tomita M."/>
            <person name="Numata K."/>
            <person name="Arakawa K."/>
        </authorList>
    </citation>
    <scope>NUCLEOTIDE SEQUENCE [LARGE SCALE GENOMIC DNA]</scope>
</reference>
<dbReference type="Proteomes" id="UP000299102">
    <property type="component" value="Unassembled WGS sequence"/>
</dbReference>
<feature type="compositionally biased region" description="Basic and acidic residues" evidence="1">
    <location>
        <begin position="18"/>
        <end position="28"/>
    </location>
</feature>
<gene>
    <name evidence="2" type="ORF">EVAR_33516_1</name>
</gene>